<organism evidence="1 2">
    <name type="scientific">Paenibacillus aurantiacus</name>
    <dbReference type="NCBI Taxonomy" id="1936118"/>
    <lineage>
        <taxon>Bacteria</taxon>
        <taxon>Bacillati</taxon>
        <taxon>Bacillota</taxon>
        <taxon>Bacilli</taxon>
        <taxon>Bacillales</taxon>
        <taxon>Paenibacillaceae</taxon>
        <taxon>Paenibacillus</taxon>
    </lineage>
</organism>
<evidence type="ECO:0000313" key="2">
    <source>
        <dbReference type="Proteomes" id="UP001589747"/>
    </source>
</evidence>
<evidence type="ECO:0000313" key="1">
    <source>
        <dbReference type="EMBL" id="MFB9324801.1"/>
    </source>
</evidence>
<dbReference type="RefSeq" id="WP_377489349.1">
    <property type="nucleotide sequence ID" value="NZ_JBHMDO010000003.1"/>
</dbReference>
<proteinExistence type="predicted"/>
<protein>
    <submittedName>
        <fullName evidence="1">Uncharacterized protein</fullName>
    </submittedName>
</protein>
<dbReference type="EMBL" id="JBHMDO010000003">
    <property type="protein sequence ID" value="MFB9324801.1"/>
    <property type="molecule type" value="Genomic_DNA"/>
</dbReference>
<name>A0ABV5KHU6_9BACL</name>
<accession>A0ABV5KHU6</accession>
<reference evidence="1 2" key="1">
    <citation type="submission" date="2024-09" db="EMBL/GenBank/DDBJ databases">
        <authorList>
            <person name="Sun Q."/>
            <person name="Mori K."/>
        </authorList>
    </citation>
    <scope>NUCLEOTIDE SEQUENCE [LARGE SCALE GENOMIC DNA]</scope>
    <source>
        <strain evidence="1 2">TISTR 2452</strain>
    </source>
</reference>
<comment type="caution">
    <text evidence="1">The sequence shown here is derived from an EMBL/GenBank/DDBJ whole genome shotgun (WGS) entry which is preliminary data.</text>
</comment>
<sequence length="88" mass="10426">MKDIHPYTIEQLAYYEQATLAERGRRAWMLSSAPTGSRSPWMRRLLRSRRRAALVSQAYLVLEQMLKHENAELRLRTAEIILRRTRSV</sequence>
<keyword evidence="2" id="KW-1185">Reference proteome</keyword>
<gene>
    <name evidence="1" type="ORF">ACFFSY_02455</name>
</gene>
<dbReference type="Proteomes" id="UP001589747">
    <property type="component" value="Unassembled WGS sequence"/>
</dbReference>